<evidence type="ECO:0000313" key="4">
    <source>
        <dbReference type="Proteomes" id="UP000293854"/>
    </source>
</evidence>
<dbReference type="Proteomes" id="UP000293854">
    <property type="component" value="Unassembled WGS sequence"/>
</dbReference>
<dbReference type="Proteomes" id="UP000595942">
    <property type="component" value="Chromosome"/>
</dbReference>
<dbReference type="EMBL" id="CP068073">
    <property type="protein sequence ID" value="QQS83203.1"/>
    <property type="molecule type" value="Genomic_DNA"/>
</dbReference>
<dbReference type="AlphaFoldDB" id="A0A143PB90"/>
<keyword evidence="5" id="KW-1185">Reference proteome</keyword>
<organism evidence="3 4">
    <name type="scientific">Staphylococcus condimenti</name>
    <dbReference type="NCBI Taxonomy" id="70255"/>
    <lineage>
        <taxon>Bacteria</taxon>
        <taxon>Bacillati</taxon>
        <taxon>Bacillota</taxon>
        <taxon>Bacilli</taxon>
        <taxon>Bacillales</taxon>
        <taxon>Staphylococcaceae</taxon>
        <taxon>Staphylococcus</taxon>
    </lineage>
</organism>
<name>A0A143PB90_9STAP</name>
<feature type="region of interest" description="Disordered" evidence="1">
    <location>
        <begin position="21"/>
        <end position="44"/>
    </location>
</feature>
<evidence type="ECO:0000313" key="3">
    <source>
        <dbReference type="EMBL" id="RZI02237.1"/>
    </source>
</evidence>
<evidence type="ECO:0000313" key="2">
    <source>
        <dbReference type="EMBL" id="QQS83203.1"/>
    </source>
</evidence>
<proteinExistence type="predicted"/>
<dbReference type="GeneID" id="93726873"/>
<dbReference type="OrthoDB" id="2410821at2"/>
<reference evidence="2 5" key="2">
    <citation type="submission" date="2021-01" db="EMBL/GenBank/DDBJ databases">
        <title>FDA dAtabase for Regulatory Grade micrObial Sequences (FDA-ARGOS): Supporting development and validation of Infectious Disease Dx tests.</title>
        <authorList>
            <person name="Sproer C."/>
            <person name="Gronow S."/>
            <person name="Severitt S."/>
            <person name="Schroder I."/>
            <person name="Tallon L."/>
            <person name="Sadzewicz L."/>
            <person name="Zhao X."/>
            <person name="Boylan J."/>
            <person name="Ott S."/>
            <person name="Bowen H."/>
            <person name="Vavikolanu K."/>
            <person name="Mehta A."/>
            <person name="Aluvathingal J."/>
            <person name="Nadendla S."/>
            <person name="Lowell S."/>
            <person name="Myers T."/>
            <person name="Yan Y."/>
            <person name="Sichtig H."/>
        </authorList>
    </citation>
    <scope>NUCLEOTIDE SEQUENCE [LARGE SCALE GENOMIC DNA]</scope>
    <source>
        <strain evidence="2 5">FDAARGOS_1148</strain>
    </source>
</reference>
<gene>
    <name evidence="3" type="ORF">EIG99_06775</name>
    <name evidence="2" type="ORF">I6J05_02445</name>
</gene>
<dbReference type="EMBL" id="RQTE01000113">
    <property type="protein sequence ID" value="RZI02237.1"/>
    <property type="molecule type" value="Genomic_DNA"/>
</dbReference>
<protein>
    <submittedName>
        <fullName evidence="3">Uncharacterized protein</fullName>
    </submittedName>
</protein>
<sequence>MSNTDAQTVQNPFAHLNKFLSANEDYRSQDDNQENTENHWLSNEQNKNIFKKAKSDIKDKGYI</sequence>
<reference evidence="3 4" key="1">
    <citation type="submission" date="2018-11" db="EMBL/GenBank/DDBJ databases">
        <title>Genomic profiling of Staphylococcus species from a Poultry farm system in KwaZulu-Natal, South Africa.</title>
        <authorList>
            <person name="Amoako D.G."/>
            <person name="Somboro A.M."/>
            <person name="Abia A.L.K."/>
            <person name="Bester L.A."/>
            <person name="Essack S.Y."/>
        </authorList>
    </citation>
    <scope>NUCLEOTIDE SEQUENCE [LARGE SCALE GENOMIC DNA]</scope>
    <source>
        <strain evidence="3 4">SA11</strain>
    </source>
</reference>
<evidence type="ECO:0000256" key="1">
    <source>
        <dbReference type="SAM" id="MobiDB-lite"/>
    </source>
</evidence>
<accession>A0A143PB90</accession>
<dbReference type="RefSeq" id="WP_047131298.1">
    <property type="nucleotide sequence ID" value="NZ_CP015114.1"/>
</dbReference>
<evidence type="ECO:0000313" key="5">
    <source>
        <dbReference type="Proteomes" id="UP000595942"/>
    </source>
</evidence>
<dbReference type="KEGG" id="scv:A4G25_03275"/>